<keyword evidence="2" id="KW-1185">Reference proteome</keyword>
<dbReference type="EMBL" id="BEZZ01000280">
    <property type="protein sequence ID" value="GCC30046.1"/>
    <property type="molecule type" value="Genomic_DNA"/>
</dbReference>
<gene>
    <name evidence="1" type="ORF">chiPu_0008490</name>
</gene>
<protein>
    <submittedName>
        <fullName evidence="1">Uncharacterized protein</fullName>
    </submittedName>
</protein>
<comment type="caution">
    <text evidence="1">The sequence shown here is derived from an EMBL/GenBank/DDBJ whole genome shotgun (WGS) entry which is preliminary data.</text>
</comment>
<name>A0A401SI01_CHIPU</name>
<accession>A0A401SI01</accession>
<dbReference type="AlphaFoldDB" id="A0A401SI01"/>
<sequence length="130" mass="14701">MRACSPFSMFTEQSLSLSTLNIARLFGAGANHAFAKTSADFQKSSKGTKRFAADCQKEKSGDRCLNEQPCHEMNNQDTKISKVIDGTNDFDTRTINSELRLSQQFRIESSSESIYEYCLLKLLELHKSFE</sequence>
<dbReference type="Proteomes" id="UP000287033">
    <property type="component" value="Unassembled WGS sequence"/>
</dbReference>
<evidence type="ECO:0000313" key="1">
    <source>
        <dbReference type="EMBL" id="GCC30046.1"/>
    </source>
</evidence>
<reference evidence="1 2" key="1">
    <citation type="journal article" date="2018" name="Nat. Ecol. Evol.">
        <title>Shark genomes provide insights into elasmobranch evolution and the origin of vertebrates.</title>
        <authorList>
            <person name="Hara Y"/>
            <person name="Yamaguchi K"/>
            <person name="Onimaru K"/>
            <person name="Kadota M"/>
            <person name="Koyanagi M"/>
            <person name="Keeley SD"/>
            <person name="Tatsumi K"/>
            <person name="Tanaka K"/>
            <person name="Motone F"/>
            <person name="Kageyama Y"/>
            <person name="Nozu R"/>
            <person name="Adachi N"/>
            <person name="Nishimura O"/>
            <person name="Nakagawa R"/>
            <person name="Tanegashima C"/>
            <person name="Kiyatake I"/>
            <person name="Matsumoto R"/>
            <person name="Murakumo K"/>
            <person name="Nishida K"/>
            <person name="Terakita A"/>
            <person name="Kuratani S"/>
            <person name="Sato K"/>
            <person name="Hyodo S Kuraku.S."/>
        </authorList>
    </citation>
    <scope>NUCLEOTIDE SEQUENCE [LARGE SCALE GENOMIC DNA]</scope>
</reference>
<evidence type="ECO:0000313" key="2">
    <source>
        <dbReference type="Proteomes" id="UP000287033"/>
    </source>
</evidence>
<proteinExistence type="predicted"/>
<organism evidence="1 2">
    <name type="scientific">Chiloscyllium punctatum</name>
    <name type="common">Brownbanded bambooshark</name>
    <name type="synonym">Hemiscyllium punctatum</name>
    <dbReference type="NCBI Taxonomy" id="137246"/>
    <lineage>
        <taxon>Eukaryota</taxon>
        <taxon>Metazoa</taxon>
        <taxon>Chordata</taxon>
        <taxon>Craniata</taxon>
        <taxon>Vertebrata</taxon>
        <taxon>Chondrichthyes</taxon>
        <taxon>Elasmobranchii</taxon>
        <taxon>Galeomorphii</taxon>
        <taxon>Galeoidea</taxon>
        <taxon>Orectolobiformes</taxon>
        <taxon>Hemiscylliidae</taxon>
        <taxon>Chiloscyllium</taxon>
    </lineage>
</organism>